<dbReference type="PANTHER" id="PTHR24363:SF0">
    <property type="entry name" value="SERINE_THREONINE KINASE LIKE DOMAIN CONTAINING 1"/>
    <property type="match status" value="1"/>
</dbReference>
<dbReference type="RefSeq" id="WP_264324614.1">
    <property type="nucleotide sequence ID" value="NZ_JADEXQ010000022.1"/>
</dbReference>
<dbReference type="EMBL" id="JADEXQ010000022">
    <property type="protein sequence ID" value="MBE9029797.1"/>
    <property type="molecule type" value="Genomic_DNA"/>
</dbReference>
<dbReference type="InterPro" id="IPR017441">
    <property type="entry name" value="Protein_kinase_ATP_BS"/>
</dbReference>
<evidence type="ECO:0000256" key="3">
    <source>
        <dbReference type="ARBA" id="ARBA00022679"/>
    </source>
</evidence>
<dbReference type="PROSITE" id="PS00107">
    <property type="entry name" value="PROTEIN_KINASE_ATP"/>
    <property type="match status" value="1"/>
</dbReference>
<dbReference type="SUPFAM" id="SSF56112">
    <property type="entry name" value="Protein kinase-like (PK-like)"/>
    <property type="match status" value="1"/>
</dbReference>
<feature type="transmembrane region" description="Helical" evidence="10">
    <location>
        <begin position="332"/>
        <end position="352"/>
    </location>
</feature>
<evidence type="ECO:0000256" key="5">
    <source>
        <dbReference type="ARBA" id="ARBA00022777"/>
    </source>
</evidence>
<feature type="transmembrane region" description="Helical" evidence="10">
    <location>
        <begin position="391"/>
        <end position="411"/>
    </location>
</feature>
<evidence type="ECO:0000313" key="13">
    <source>
        <dbReference type="Proteomes" id="UP000625316"/>
    </source>
</evidence>
<dbReference type="CDD" id="cd14014">
    <property type="entry name" value="STKc_PknB_like"/>
    <property type="match status" value="1"/>
</dbReference>
<proteinExistence type="predicted"/>
<dbReference type="InterPro" id="IPR011009">
    <property type="entry name" value="Kinase-like_dom_sf"/>
</dbReference>
<accession>A0A928VNS8</accession>
<protein>
    <recommendedName>
        <fullName evidence="1">non-specific serine/threonine protein kinase</fullName>
        <ecNumber evidence="1">2.7.11.1</ecNumber>
    </recommendedName>
</protein>
<evidence type="ECO:0000259" key="11">
    <source>
        <dbReference type="PROSITE" id="PS50011"/>
    </source>
</evidence>
<dbReference type="SMART" id="SM00220">
    <property type="entry name" value="S_TKc"/>
    <property type="match status" value="1"/>
</dbReference>
<keyword evidence="13" id="KW-1185">Reference proteome</keyword>
<evidence type="ECO:0000256" key="10">
    <source>
        <dbReference type="SAM" id="Phobius"/>
    </source>
</evidence>
<gene>
    <name evidence="12" type="ORF">IQ266_08660</name>
</gene>
<keyword evidence="3" id="KW-0808">Transferase</keyword>
<organism evidence="12 13">
    <name type="scientific">Romeriopsis navalis LEGE 11480</name>
    <dbReference type="NCBI Taxonomy" id="2777977"/>
    <lineage>
        <taxon>Bacteria</taxon>
        <taxon>Bacillati</taxon>
        <taxon>Cyanobacteriota</taxon>
        <taxon>Cyanophyceae</taxon>
        <taxon>Leptolyngbyales</taxon>
        <taxon>Leptolyngbyaceae</taxon>
        <taxon>Romeriopsis</taxon>
        <taxon>Romeriopsis navalis</taxon>
    </lineage>
</organism>
<sequence>MLKLRLAGKKLQVLVLGLGAIAAGLGTAMQPRWIQGLEYRVQSGFFETRGPVAPPDNIVILAIDDASLGQGANYQSDPKNFADLAPIQTWPWRRRAYAKVIERLMQAGAKAVALDILFTTPSAYGAADDRAFQQVLQKYGDRVVLASQYAGSRNLQGHFLQYMPPIAELMGDRQRVGFINLPVAADGKIHRLGQQFAAGMAQHRDARELFPVAQAPISFAAATLEAAKAGKQAGLKSSGAAAAYLQMHGPDQTFPHIPFWHVLDTHNWQTLLAQGQTFRDKIVVIGSTAPSQQDQQSAPFAQSWQYPEPLYGVEVQANAIATLQMPTALQDFWSTAWLNGGWVLLIVGVNNLWLSWRKTALQQLLHLVCGLGVLLGASYSLFVWGHRVVPVAMPMLGMLFGGGICVVTELVRRQHQTQRLRETLKSHLTVPLVQAIVDQQDDLRDLLEEREAAVRGKILGGRYEIFRLIGQGGFGDTYLAQDLQRPGQPECVVKQLTYSVNKSQTTDSAKRLFIQEAAALERLGVHDRIPQLLAYFEEMGEFYLVQELVAGLSLHHELEISHHLPVSHVMHLLQDVLLVLEFVHGQQVIHRDIKPSNLMHRSLDGHWVLIDFGIAKQLEYSASGQAPRTIAVGTLGYVAPEQALGHPSCTSDLYALGMTAIEVLTGITASELLELPIDERLVTVPALSPEFVEFLGCLTHSNESQRFASATFALAALRNLPEMTTIVPAHHSLKQLGQRQLGQRQLGKSSTARSLRLDEETLISGETGGTTLMIDKSALAQIAPDLTSDFES</sequence>
<feature type="transmembrane region" description="Helical" evidence="10">
    <location>
        <begin position="364"/>
        <end position="385"/>
    </location>
</feature>
<dbReference type="SMART" id="SM01080">
    <property type="entry name" value="CHASE2"/>
    <property type="match status" value="1"/>
</dbReference>
<dbReference type="Proteomes" id="UP000625316">
    <property type="component" value="Unassembled WGS sequence"/>
</dbReference>
<comment type="catalytic activity">
    <reaction evidence="8">
        <text>L-seryl-[protein] + ATP = O-phospho-L-seryl-[protein] + ADP + H(+)</text>
        <dbReference type="Rhea" id="RHEA:17989"/>
        <dbReference type="Rhea" id="RHEA-COMP:9863"/>
        <dbReference type="Rhea" id="RHEA-COMP:11604"/>
        <dbReference type="ChEBI" id="CHEBI:15378"/>
        <dbReference type="ChEBI" id="CHEBI:29999"/>
        <dbReference type="ChEBI" id="CHEBI:30616"/>
        <dbReference type="ChEBI" id="CHEBI:83421"/>
        <dbReference type="ChEBI" id="CHEBI:456216"/>
        <dbReference type="EC" id="2.7.11.1"/>
    </reaction>
</comment>
<dbReference type="InterPro" id="IPR007890">
    <property type="entry name" value="CHASE2"/>
</dbReference>
<dbReference type="Pfam" id="PF00069">
    <property type="entry name" value="Pkinase"/>
    <property type="match status" value="1"/>
</dbReference>
<evidence type="ECO:0000313" key="12">
    <source>
        <dbReference type="EMBL" id="MBE9029797.1"/>
    </source>
</evidence>
<dbReference type="PROSITE" id="PS50011">
    <property type="entry name" value="PROTEIN_KINASE_DOM"/>
    <property type="match status" value="1"/>
</dbReference>
<keyword evidence="6 9" id="KW-0067">ATP-binding</keyword>
<feature type="domain" description="Protein kinase" evidence="11">
    <location>
        <begin position="463"/>
        <end position="723"/>
    </location>
</feature>
<keyword evidence="10" id="KW-0812">Transmembrane</keyword>
<dbReference type="Gene3D" id="1.10.510.10">
    <property type="entry name" value="Transferase(Phosphotransferase) domain 1"/>
    <property type="match status" value="1"/>
</dbReference>
<comment type="caution">
    <text evidence="12">The sequence shown here is derived from an EMBL/GenBank/DDBJ whole genome shotgun (WGS) entry which is preliminary data.</text>
</comment>
<keyword evidence="4 9" id="KW-0547">Nucleotide-binding</keyword>
<dbReference type="GO" id="GO:0005524">
    <property type="term" value="F:ATP binding"/>
    <property type="evidence" value="ECO:0007669"/>
    <property type="project" value="UniProtKB-UniRule"/>
</dbReference>
<keyword evidence="2" id="KW-0723">Serine/threonine-protein kinase</keyword>
<keyword evidence="10" id="KW-1133">Transmembrane helix</keyword>
<dbReference type="EC" id="2.7.11.1" evidence="1"/>
<name>A0A928VNS8_9CYAN</name>
<dbReference type="GO" id="GO:0004674">
    <property type="term" value="F:protein serine/threonine kinase activity"/>
    <property type="evidence" value="ECO:0007669"/>
    <property type="project" value="UniProtKB-KW"/>
</dbReference>
<dbReference type="PANTHER" id="PTHR24363">
    <property type="entry name" value="SERINE/THREONINE PROTEIN KINASE"/>
    <property type="match status" value="1"/>
</dbReference>
<evidence type="ECO:0000256" key="7">
    <source>
        <dbReference type="ARBA" id="ARBA00047899"/>
    </source>
</evidence>
<evidence type="ECO:0000256" key="6">
    <source>
        <dbReference type="ARBA" id="ARBA00022840"/>
    </source>
</evidence>
<evidence type="ECO:0000256" key="1">
    <source>
        <dbReference type="ARBA" id="ARBA00012513"/>
    </source>
</evidence>
<feature type="binding site" evidence="9">
    <location>
        <position position="494"/>
    </location>
    <ligand>
        <name>ATP</name>
        <dbReference type="ChEBI" id="CHEBI:30616"/>
    </ligand>
</feature>
<dbReference type="InterPro" id="IPR000719">
    <property type="entry name" value="Prot_kinase_dom"/>
</dbReference>
<keyword evidence="10" id="KW-0472">Membrane</keyword>
<evidence type="ECO:0000256" key="8">
    <source>
        <dbReference type="ARBA" id="ARBA00048679"/>
    </source>
</evidence>
<reference evidence="12" key="1">
    <citation type="submission" date="2020-10" db="EMBL/GenBank/DDBJ databases">
        <authorList>
            <person name="Castelo-Branco R."/>
            <person name="Eusebio N."/>
            <person name="Adriana R."/>
            <person name="Vieira A."/>
            <person name="Brugerolle De Fraissinette N."/>
            <person name="Rezende De Castro R."/>
            <person name="Schneider M.P."/>
            <person name="Vasconcelos V."/>
            <person name="Leao P.N."/>
        </authorList>
    </citation>
    <scope>NUCLEOTIDE SEQUENCE</scope>
    <source>
        <strain evidence="12">LEGE 11480</strain>
    </source>
</reference>
<evidence type="ECO:0000256" key="4">
    <source>
        <dbReference type="ARBA" id="ARBA00022741"/>
    </source>
</evidence>
<keyword evidence="5" id="KW-0418">Kinase</keyword>
<evidence type="ECO:0000256" key="9">
    <source>
        <dbReference type="PROSITE-ProRule" id="PRU10141"/>
    </source>
</evidence>
<comment type="catalytic activity">
    <reaction evidence="7">
        <text>L-threonyl-[protein] + ATP = O-phospho-L-threonyl-[protein] + ADP + H(+)</text>
        <dbReference type="Rhea" id="RHEA:46608"/>
        <dbReference type="Rhea" id="RHEA-COMP:11060"/>
        <dbReference type="Rhea" id="RHEA-COMP:11605"/>
        <dbReference type="ChEBI" id="CHEBI:15378"/>
        <dbReference type="ChEBI" id="CHEBI:30013"/>
        <dbReference type="ChEBI" id="CHEBI:30616"/>
        <dbReference type="ChEBI" id="CHEBI:61977"/>
        <dbReference type="ChEBI" id="CHEBI:456216"/>
        <dbReference type="EC" id="2.7.11.1"/>
    </reaction>
</comment>
<evidence type="ECO:0000256" key="2">
    <source>
        <dbReference type="ARBA" id="ARBA00022527"/>
    </source>
</evidence>
<dbReference type="AlphaFoldDB" id="A0A928VNS8"/>
<dbReference type="Pfam" id="PF05226">
    <property type="entry name" value="CHASE2"/>
    <property type="match status" value="1"/>
</dbReference>